<feature type="transmembrane region" description="Helical" evidence="8">
    <location>
        <begin position="368"/>
        <end position="386"/>
    </location>
</feature>
<keyword evidence="4 8" id="KW-0812">Transmembrane</keyword>
<dbReference type="EMBL" id="JAZHOF010000007">
    <property type="protein sequence ID" value="MEJ8573321.1"/>
    <property type="molecule type" value="Genomic_DNA"/>
</dbReference>
<evidence type="ECO:0000256" key="7">
    <source>
        <dbReference type="SAM" id="MobiDB-lite"/>
    </source>
</evidence>
<dbReference type="GO" id="GO:0008381">
    <property type="term" value="F:mechanosensitive monoatomic ion channel activity"/>
    <property type="evidence" value="ECO:0007669"/>
    <property type="project" value="UniProtKB-ARBA"/>
</dbReference>
<feature type="transmembrane region" description="Helical" evidence="8">
    <location>
        <begin position="267"/>
        <end position="288"/>
    </location>
</feature>
<dbReference type="Gene3D" id="2.30.30.60">
    <property type="match status" value="1"/>
</dbReference>
<evidence type="ECO:0000256" key="6">
    <source>
        <dbReference type="ARBA" id="ARBA00023136"/>
    </source>
</evidence>
<dbReference type="AlphaFoldDB" id="A0AAW9S113"/>
<evidence type="ECO:0000259" key="10">
    <source>
        <dbReference type="Pfam" id="PF21082"/>
    </source>
</evidence>
<dbReference type="InterPro" id="IPR049278">
    <property type="entry name" value="MS_channel_C"/>
</dbReference>
<keyword evidence="3" id="KW-1003">Cell membrane</keyword>
<comment type="subcellular location">
    <subcellularLocation>
        <location evidence="1">Cell membrane</location>
        <topology evidence="1">Multi-pass membrane protein</topology>
    </subcellularLocation>
</comment>
<evidence type="ECO:0000256" key="5">
    <source>
        <dbReference type="ARBA" id="ARBA00022989"/>
    </source>
</evidence>
<feature type="transmembrane region" description="Helical" evidence="8">
    <location>
        <begin position="343"/>
        <end position="362"/>
    </location>
</feature>
<keyword evidence="12" id="KW-1185">Reference proteome</keyword>
<keyword evidence="5 8" id="KW-1133">Transmembrane helix</keyword>
<dbReference type="SUPFAM" id="SSF82861">
    <property type="entry name" value="Mechanosensitive channel protein MscS (YggB), transmembrane region"/>
    <property type="match status" value="1"/>
</dbReference>
<feature type="domain" description="Mechanosensitive ion channel MscS C-terminal" evidence="10">
    <location>
        <begin position="463"/>
        <end position="547"/>
    </location>
</feature>
<dbReference type="PANTHER" id="PTHR30566">
    <property type="entry name" value="YNAI-RELATED MECHANOSENSITIVE ION CHANNEL"/>
    <property type="match status" value="1"/>
</dbReference>
<dbReference type="GO" id="GO:0005886">
    <property type="term" value="C:plasma membrane"/>
    <property type="evidence" value="ECO:0007669"/>
    <property type="project" value="UniProtKB-SubCell"/>
</dbReference>
<feature type="transmembrane region" description="Helical" evidence="8">
    <location>
        <begin position="226"/>
        <end position="246"/>
    </location>
</feature>
<feature type="domain" description="Mechanosensitive ion channel MscS" evidence="9">
    <location>
        <begin position="390"/>
        <end position="455"/>
    </location>
</feature>
<dbReference type="SUPFAM" id="SSF82689">
    <property type="entry name" value="Mechanosensitive channel protein MscS (YggB), C-terminal domain"/>
    <property type="match status" value="1"/>
</dbReference>
<dbReference type="InterPro" id="IPR011014">
    <property type="entry name" value="MscS_channel_TM-2"/>
</dbReference>
<dbReference type="InterPro" id="IPR006685">
    <property type="entry name" value="MscS_channel_2nd"/>
</dbReference>
<sequence>MTAPQPALAQEQPLDSVDLFLLSPPDLSSPRATLQTLRRNVQEAYVNLIEAYEIHRETPGFGTAPEVTELVKEAELRLRRAVDTLDLSEVPSVNRERVGTETVLLLKEILDRLPVPPYNEIPDYVTVSAAPKSHPLTQWTLPYSDITIVRIDEGPNAGKFLFSAETVALAKETYGVVRGYLERNDANEDFFEFYTLTPGQLLPPKWYLWIEDLPDWTRYQYEGQTVWQWVGLALVLAIGAGMVLTLRQMLRRRAESVLATRRYARRMILPIAVIALSLLAVIIIDLHLNITGWPFVVVNTVLFAVSYLAGSWLVYLAFLTFAEWVITSPRIDPAGIDASMLRIGARILGIAAGIALLFYGATEVGLPVYGVVAGLGVGGLALGLAARPTLENLIGGLILYADRPVRVGDFCQFGSHVGTVEEIGLRSTRIRALDRTLITVPNAEFSNKELINFNRRDKTFMRFDVSLRYETTPEILHTVLDGLRKLLREHPDVDADTVRVRLHRLGAYSIDIEIYAFIQKSAYADFLEVQEQILFQIMELVVASGAEFAFPSSTVYHETGQERRDLTAMSGASPARPFDR</sequence>
<dbReference type="RefSeq" id="WP_340331014.1">
    <property type="nucleotide sequence ID" value="NZ_JAZHOF010000007.1"/>
</dbReference>
<dbReference type="SUPFAM" id="SSF50182">
    <property type="entry name" value="Sm-like ribonucleoproteins"/>
    <property type="match status" value="1"/>
</dbReference>
<dbReference type="PROSITE" id="PS01246">
    <property type="entry name" value="UPF0003"/>
    <property type="match status" value="1"/>
</dbReference>
<protein>
    <submittedName>
        <fullName evidence="11">Mechanosensitive ion channel family protein</fullName>
    </submittedName>
</protein>
<evidence type="ECO:0000256" key="1">
    <source>
        <dbReference type="ARBA" id="ARBA00004651"/>
    </source>
</evidence>
<evidence type="ECO:0000256" key="8">
    <source>
        <dbReference type="SAM" id="Phobius"/>
    </source>
</evidence>
<dbReference type="InterPro" id="IPR010920">
    <property type="entry name" value="LSM_dom_sf"/>
</dbReference>
<dbReference type="Pfam" id="PF00924">
    <property type="entry name" value="MS_channel_2nd"/>
    <property type="match status" value="1"/>
</dbReference>
<accession>A0AAW9S113</accession>
<evidence type="ECO:0000313" key="12">
    <source>
        <dbReference type="Proteomes" id="UP001378188"/>
    </source>
</evidence>
<feature type="transmembrane region" description="Helical" evidence="8">
    <location>
        <begin position="300"/>
        <end position="322"/>
    </location>
</feature>
<dbReference type="Gene3D" id="3.30.70.100">
    <property type="match status" value="1"/>
</dbReference>
<reference evidence="11 12" key="1">
    <citation type="submission" date="2024-02" db="EMBL/GenBank/DDBJ databases">
        <title>Genome analysis and characterization of Microbaculum marinisediminis sp. nov., isolated from marine sediment.</title>
        <authorList>
            <person name="Du Z.-J."/>
            <person name="Ye Y.-Q."/>
            <person name="Zhang Z.-R."/>
            <person name="Yuan S.-M."/>
            <person name="Zhang X.-Y."/>
        </authorList>
    </citation>
    <scope>NUCLEOTIDE SEQUENCE [LARGE SCALE GENOMIC DNA]</scope>
    <source>
        <strain evidence="11 12">SDUM1044001</strain>
    </source>
</reference>
<organism evidence="11 12">
    <name type="scientific">Microbaculum marinum</name>
    <dbReference type="NCBI Taxonomy" id="1764581"/>
    <lineage>
        <taxon>Bacteria</taxon>
        <taxon>Pseudomonadati</taxon>
        <taxon>Pseudomonadota</taxon>
        <taxon>Alphaproteobacteria</taxon>
        <taxon>Hyphomicrobiales</taxon>
        <taxon>Tepidamorphaceae</taxon>
        <taxon>Microbaculum</taxon>
    </lineage>
</organism>
<evidence type="ECO:0000256" key="4">
    <source>
        <dbReference type="ARBA" id="ARBA00022692"/>
    </source>
</evidence>
<dbReference type="InterPro" id="IPR011066">
    <property type="entry name" value="MscS_channel_C_sf"/>
</dbReference>
<evidence type="ECO:0000256" key="3">
    <source>
        <dbReference type="ARBA" id="ARBA00022475"/>
    </source>
</evidence>
<name>A0AAW9S113_9HYPH</name>
<dbReference type="InterPro" id="IPR006686">
    <property type="entry name" value="MscS_channel_CS"/>
</dbReference>
<feature type="region of interest" description="Disordered" evidence="7">
    <location>
        <begin position="561"/>
        <end position="580"/>
    </location>
</feature>
<dbReference type="PANTHER" id="PTHR30566:SF5">
    <property type="entry name" value="MECHANOSENSITIVE ION CHANNEL PROTEIN 1, MITOCHONDRIAL-RELATED"/>
    <property type="match status" value="1"/>
</dbReference>
<dbReference type="InterPro" id="IPR023408">
    <property type="entry name" value="MscS_beta-dom_sf"/>
</dbReference>
<comment type="caution">
    <text evidence="11">The sequence shown here is derived from an EMBL/GenBank/DDBJ whole genome shotgun (WGS) entry which is preliminary data.</text>
</comment>
<dbReference type="Gene3D" id="1.10.287.1260">
    <property type="match status" value="1"/>
</dbReference>
<proteinExistence type="inferred from homology"/>
<dbReference type="Pfam" id="PF21082">
    <property type="entry name" value="MS_channel_3rd"/>
    <property type="match status" value="1"/>
</dbReference>
<evidence type="ECO:0000259" key="9">
    <source>
        <dbReference type="Pfam" id="PF00924"/>
    </source>
</evidence>
<evidence type="ECO:0000313" key="11">
    <source>
        <dbReference type="EMBL" id="MEJ8573321.1"/>
    </source>
</evidence>
<gene>
    <name evidence="11" type="ORF">V3328_17655</name>
</gene>
<evidence type="ECO:0000256" key="2">
    <source>
        <dbReference type="ARBA" id="ARBA00008017"/>
    </source>
</evidence>
<keyword evidence="6 8" id="KW-0472">Membrane</keyword>
<dbReference type="Proteomes" id="UP001378188">
    <property type="component" value="Unassembled WGS sequence"/>
</dbReference>
<comment type="similarity">
    <text evidence="2">Belongs to the MscS (TC 1.A.23) family.</text>
</comment>